<dbReference type="AlphaFoldDB" id="U6SS65"/>
<dbReference type="InterPro" id="IPR000835">
    <property type="entry name" value="HTH_MarR-typ"/>
</dbReference>
<evidence type="ECO:0000256" key="1">
    <source>
        <dbReference type="ARBA" id="ARBA00023015"/>
    </source>
</evidence>
<name>U6SS65_9BACI</name>
<dbReference type="PATRIC" id="fig|1188261.3.peg.735"/>
<dbReference type="InterPro" id="IPR036390">
    <property type="entry name" value="WH_DNA-bd_sf"/>
</dbReference>
<dbReference type="EMBL" id="ATAE01000007">
    <property type="protein sequence ID" value="ERN54448.1"/>
    <property type="molecule type" value="Genomic_DNA"/>
</dbReference>
<gene>
    <name evidence="5" type="ORF">A33I_06685</name>
</gene>
<dbReference type="Gene3D" id="1.10.10.10">
    <property type="entry name" value="Winged helix-like DNA-binding domain superfamily/Winged helix DNA-binding domain"/>
    <property type="match status" value="1"/>
</dbReference>
<proteinExistence type="predicted"/>
<protein>
    <submittedName>
        <fullName evidence="5">MarR family transcripitonal regulator</fullName>
    </submittedName>
</protein>
<dbReference type="PANTHER" id="PTHR42756">
    <property type="entry name" value="TRANSCRIPTIONAL REGULATOR, MARR"/>
    <property type="match status" value="1"/>
</dbReference>
<evidence type="ECO:0000313" key="6">
    <source>
        <dbReference type="Proteomes" id="UP000017170"/>
    </source>
</evidence>
<sequence>MSTRQLENRIGYHIGLLSHRIQNEYNLKLANYDLTVAQSRVLYLLVTYGSQTQVELQKKLYIKGSTMNGIVESLLKKDLIQRVISEVDKRAKVVHITEEGKKIEAKLWEELDHLENTLMRGFNSEEKELLITWLKRIENNIQCEKPSK</sequence>
<keyword evidence="1" id="KW-0805">Transcription regulation</keyword>
<dbReference type="PRINTS" id="PR00598">
    <property type="entry name" value="HTHMARR"/>
</dbReference>
<dbReference type="GO" id="GO:0003677">
    <property type="term" value="F:DNA binding"/>
    <property type="evidence" value="ECO:0007669"/>
    <property type="project" value="UniProtKB-KW"/>
</dbReference>
<keyword evidence="3" id="KW-0804">Transcription</keyword>
<dbReference type="Pfam" id="PF01047">
    <property type="entry name" value="MarR"/>
    <property type="match status" value="1"/>
</dbReference>
<reference evidence="5 6" key="1">
    <citation type="journal article" date="2013" name="Genome Announc.">
        <title>Genome Sequence of the Extreme Obligate Alkaliphile Bacillus marmarensis Strain DSM 21297.</title>
        <authorList>
            <person name="Wernick D.G."/>
            <person name="Choi K.Y."/>
            <person name="Tat C.A."/>
            <person name="Lafontaine Rivera J.G."/>
            <person name="Liao J.C."/>
        </authorList>
    </citation>
    <scope>NUCLEOTIDE SEQUENCE [LARGE SCALE GENOMIC DNA]</scope>
    <source>
        <strain evidence="5 6">DSM 21297</strain>
    </source>
</reference>
<evidence type="ECO:0000256" key="2">
    <source>
        <dbReference type="ARBA" id="ARBA00023125"/>
    </source>
</evidence>
<dbReference type="InterPro" id="IPR036388">
    <property type="entry name" value="WH-like_DNA-bd_sf"/>
</dbReference>
<dbReference type="RefSeq" id="WP_022627086.1">
    <property type="nucleotide sequence ID" value="NZ_ATAE01000007.1"/>
</dbReference>
<dbReference type="Proteomes" id="UP000017170">
    <property type="component" value="Unassembled WGS sequence"/>
</dbReference>
<evidence type="ECO:0000259" key="4">
    <source>
        <dbReference type="PROSITE" id="PS50995"/>
    </source>
</evidence>
<dbReference type="SMART" id="SM00347">
    <property type="entry name" value="HTH_MARR"/>
    <property type="match status" value="1"/>
</dbReference>
<evidence type="ECO:0000313" key="5">
    <source>
        <dbReference type="EMBL" id="ERN54448.1"/>
    </source>
</evidence>
<evidence type="ECO:0000256" key="3">
    <source>
        <dbReference type="ARBA" id="ARBA00023163"/>
    </source>
</evidence>
<dbReference type="PROSITE" id="PS50995">
    <property type="entry name" value="HTH_MARR_2"/>
    <property type="match status" value="1"/>
</dbReference>
<keyword evidence="6" id="KW-1185">Reference proteome</keyword>
<keyword evidence="2" id="KW-0238">DNA-binding</keyword>
<dbReference type="InterPro" id="IPR023187">
    <property type="entry name" value="Tscrpt_reg_MarR-type_CS"/>
</dbReference>
<dbReference type="PROSITE" id="PS01117">
    <property type="entry name" value="HTH_MARR_1"/>
    <property type="match status" value="1"/>
</dbReference>
<dbReference type="PANTHER" id="PTHR42756:SF1">
    <property type="entry name" value="TRANSCRIPTIONAL REPRESSOR OF EMRAB OPERON"/>
    <property type="match status" value="1"/>
</dbReference>
<comment type="caution">
    <text evidence="5">The sequence shown here is derived from an EMBL/GenBank/DDBJ whole genome shotgun (WGS) entry which is preliminary data.</text>
</comment>
<dbReference type="SUPFAM" id="SSF46785">
    <property type="entry name" value="Winged helix' DNA-binding domain"/>
    <property type="match status" value="1"/>
</dbReference>
<dbReference type="GO" id="GO:0003700">
    <property type="term" value="F:DNA-binding transcription factor activity"/>
    <property type="evidence" value="ECO:0007669"/>
    <property type="project" value="InterPro"/>
</dbReference>
<organism evidence="5 6">
    <name type="scientific">Alkalihalophilus marmarensis DSM 21297</name>
    <dbReference type="NCBI Taxonomy" id="1188261"/>
    <lineage>
        <taxon>Bacteria</taxon>
        <taxon>Bacillati</taxon>
        <taxon>Bacillota</taxon>
        <taxon>Bacilli</taxon>
        <taxon>Bacillales</taxon>
        <taxon>Bacillaceae</taxon>
        <taxon>Alkalihalophilus</taxon>
    </lineage>
</organism>
<accession>U6SS65</accession>
<feature type="domain" description="HTH marR-type" evidence="4">
    <location>
        <begin position="7"/>
        <end position="139"/>
    </location>
</feature>